<name>A0A193PKI3_9ACTN</name>
<accession>A0A193PKI3</accession>
<reference evidence="2" key="1">
    <citation type="journal article" date="2016" name="Biosci. Biotechnol. Biochem.">
        <title>Cloning and identification of saprolmycin biosynthetic gene cluster from Streptomyces sp. TK08046.</title>
        <authorList>
            <person name="Kawasaki T."/>
            <person name="Moriyama A."/>
            <person name="Nakagawa K."/>
            <person name="Imamura N."/>
        </authorList>
    </citation>
    <scope>NUCLEOTIDE SEQUENCE</scope>
    <source>
        <strain evidence="2">TK08046</strain>
    </source>
</reference>
<feature type="region of interest" description="Disordered" evidence="1">
    <location>
        <begin position="1"/>
        <end position="56"/>
    </location>
</feature>
<organism evidence="2">
    <name type="scientific">Streptomyces sp. TK08046</name>
    <dbReference type="NCBI Taxonomy" id="1112731"/>
    <lineage>
        <taxon>Bacteria</taxon>
        <taxon>Bacillati</taxon>
        <taxon>Actinomycetota</taxon>
        <taxon>Actinomycetes</taxon>
        <taxon>Kitasatosporales</taxon>
        <taxon>Streptomycetaceae</taxon>
        <taxon>Streptomyces</taxon>
    </lineage>
</organism>
<protein>
    <submittedName>
        <fullName evidence="2">Uncharacterized protein</fullName>
    </submittedName>
</protein>
<gene>
    <name evidence="2" type="primary">sprQ</name>
</gene>
<evidence type="ECO:0000313" key="2">
    <source>
        <dbReference type="EMBL" id="BAV17015.1"/>
    </source>
</evidence>
<evidence type="ECO:0000256" key="1">
    <source>
        <dbReference type="SAM" id="MobiDB-lite"/>
    </source>
</evidence>
<proteinExistence type="predicted"/>
<sequence length="360" mass="38063">MSPIPVRASPSAHVRRPPMPRHPCPPDTGKASEVPAMNHDSQNTTERPKHMKGAERRRRTLRTATALAGAALLLAGVQGPAVAAPSPAGPTTAATAETSHTVELTSTAEALTAPATTRPGLTTFHASTTQAGKGWIGLARLKDGKSWDDFRDVLSRALSNTPSDVPQGAKDLDDTATLLGGLVIHPGQPGSFTQRLQPGTYLLFDYLTVGDAQPRHRPLTVTGDAVDQGLAPTATIVSRNVPGAGPRFEIRGALRAGRPLRYVNEIPGQVNELLFVKIADGTTEADLRAYFASMPDDGTFPPNSPFTSVSLGSLHLSTGRSSVVQVPLERDRYAAITWSKDATDGIKLVKKGLFTIVDVG</sequence>
<dbReference type="AlphaFoldDB" id="A0A193PKI3"/>
<dbReference type="EMBL" id="LC131463">
    <property type="protein sequence ID" value="BAV17015.1"/>
    <property type="molecule type" value="Genomic_DNA"/>
</dbReference>